<comment type="pathway">
    <text evidence="2">Glycan metabolism; heparin biosynthesis.</text>
</comment>
<dbReference type="InterPro" id="IPR021930">
    <property type="entry name" value="Heparan_SO4_deacetylase_dom"/>
</dbReference>
<evidence type="ECO:0000256" key="9">
    <source>
        <dbReference type="ARBA" id="ARBA00022968"/>
    </source>
</evidence>
<dbReference type="STRING" id="6573.A0A210QSY7"/>
<dbReference type="PANTHER" id="PTHR10605:SF56">
    <property type="entry name" value="BIFUNCTIONAL HEPARAN SULFATE N-DEACETYLASE_N-SULFOTRANSFERASE"/>
    <property type="match status" value="1"/>
</dbReference>
<name>A0A210QSY7_MIZYE</name>
<evidence type="ECO:0000256" key="13">
    <source>
        <dbReference type="ARBA" id="ARBA00023157"/>
    </source>
</evidence>
<evidence type="ECO:0000256" key="4">
    <source>
        <dbReference type="ARBA" id="ARBA00010420"/>
    </source>
</evidence>
<keyword evidence="7" id="KW-0812">Transmembrane</keyword>
<dbReference type="FunFam" id="3.40.50.300:FF:000176">
    <property type="entry name" value="bifunctional heparan sulfate N-deacetylase/N-sulfotransferase 1"/>
    <property type="match status" value="1"/>
</dbReference>
<evidence type="ECO:0000256" key="1">
    <source>
        <dbReference type="ARBA" id="ARBA00004323"/>
    </source>
</evidence>
<keyword evidence="8" id="KW-0378">Hydrolase</keyword>
<protein>
    <recommendedName>
        <fullName evidence="5">[heparan sulfate]-glucosamine N-sulfotransferase</fullName>
        <ecNumber evidence="5">2.8.2.8</ecNumber>
    </recommendedName>
</protein>
<dbReference type="Gene3D" id="3.40.50.300">
    <property type="entry name" value="P-loop containing nucleotide triphosphate hydrolases"/>
    <property type="match status" value="1"/>
</dbReference>
<dbReference type="EC" id="2.8.2.8" evidence="5"/>
<dbReference type="SUPFAM" id="SSF52540">
    <property type="entry name" value="P-loop containing nucleoside triphosphate hydrolases"/>
    <property type="match status" value="1"/>
</dbReference>
<evidence type="ECO:0000259" key="21">
    <source>
        <dbReference type="Pfam" id="PF25119"/>
    </source>
</evidence>
<dbReference type="GO" id="GO:0030210">
    <property type="term" value="P:heparin proteoglycan biosynthetic process"/>
    <property type="evidence" value="ECO:0007669"/>
    <property type="project" value="UniProtKB-UniPathway"/>
</dbReference>
<evidence type="ECO:0000256" key="16">
    <source>
        <dbReference type="PIRSR" id="PIRSR637359-1"/>
    </source>
</evidence>
<evidence type="ECO:0000256" key="15">
    <source>
        <dbReference type="ARBA" id="ARBA00023268"/>
    </source>
</evidence>
<keyword evidence="14" id="KW-0325">Glycoprotein</keyword>
<dbReference type="GO" id="GO:0015016">
    <property type="term" value="F:heparan sulfate N-sulfotransferase activity"/>
    <property type="evidence" value="ECO:0007669"/>
    <property type="project" value="UniProtKB-EC"/>
</dbReference>
<dbReference type="Proteomes" id="UP000242188">
    <property type="component" value="Unassembled WGS sequence"/>
</dbReference>
<evidence type="ECO:0000256" key="6">
    <source>
        <dbReference type="ARBA" id="ARBA00022679"/>
    </source>
</evidence>
<evidence type="ECO:0000259" key="20">
    <source>
        <dbReference type="Pfam" id="PF12062"/>
    </source>
</evidence>
<dbReference type="GO" id="GO:0019213">
    <property type="term" value="F:deacetylase activity"/>
    <property type="evidence" value="ECO:0007669"/>
    <property type="project" value="TreeGrafter"/>
</dbReference>
<evidence type="ECO:0000256" key="10">
    <source>
        <dbReference type="ARBA" id="ARBA00022989"/>
    </source>
</evidence>
<dbReference type="InterPro" id="IPR027417">
    <property type="entry name" value="P-loop_NTPase"/>
</dbReference>
<evidence type="ECO:0000256" key="12">
    <source>
        <dbReference type="ARBA" id="ARBA00023136"/>
    </source>
</evidence>
<evidence type="ECO:0000256" key="3">
    <source>
        <dbReference type="ARBA" id="ARBA00005093"/>
    </source>
</evidence>
<evidence type="ECO:0000256" key="7">
    <source>
        <dbReference type="ARBA" id="ARBA00022692"/>
    </source>
</evidence>
<dbReference type="UniPathway" id="UPA00862"/>
<keyword evidence="15" id="KW-0511">Multifunctional enzyme</keyword>
<keyword evidence="10" id="KW-1133">Transmembrane helix</keyword>
<evidence type="ECO:0000259" key="19">
    <source>
        <dbReference type="Pfam" id="PF00685"/>
    </source>
</evidence>
<evidence type="ECO:0000313" key="22">
    <source>
        <dbReference type="EMBL" id="OWF51873.1"/>
    </source>
</evidence>
<dbReference type="PANTHER" id="PTHR10605">
    <property type="entry name" value="HEPARAN SULFATE SULFOTRANSFERASE"/>
    <property type="match status" value="1"/>
</dbReference>
<comment type="subcellular location">
    <subcellularLocation>
        <location evidence="1">Golgi apparatus membrane</location>
        <topology evidence="1">Single-pass type II membrane protein</topology>
    </subcellularLocation>
</comment>
<feature type="domain" description="Heparan sulphate-N-deacetylase deacetylase" evidence="20">
    <location>
        <begin position="163"/>
        <end position="366"/>
    </location>
</feature>
<dbReference type="InterPro" id="IPR000863">
    <property type="entry name" value="Sulfotransferase_dom"/>
</dbReference>
<comment type="caution">
    <text evidence="22">The sequence shown here is derived from an EMBL/GenBank/DDBJ whole genome shotgun (WGS) entry which is preliminary data.</text>
</comment>
<comment type="similarity">
    <text evidence="4">Belongs to the sulfotransferase 1 family. NDST subfamily.</text>
</comment>
<evidence type="ECO:0000256" key="5">
    <source>
        <dbReference type="ARBA" id="ARBA00012979"/>
    </source>
</evidence>
<dbReference type="InterPro" id="IPR037359">
    <property type="entry name" value="NST/OST"/>
</dbReference>
<evidence type="ECO:0000256" key="18">
    <source>
        <dbReference type="PIRSR" id="PIRSR637359-3"/>
    </source>
</evidence>
<keyword evidence="13 18" id="KW-1015">Disulfide bond</keyword>
<feature type="binding site" evidence="17">
    <location>
        <position position="668"/>
    </location>
    <ligand>
        <name>3'-phosphoadenylyl sulfate</name>
        <dbReference type="ChEBI" id="CHEBI:58339"/>
    </ligand>
</feature>
<evidence type="ECO:0000256" key="14">
    <source>
        <dbReference type="ARBA" id="ARBA00023180"/>
    </source>
</evidence>
<dbReference type="GO" id="GO:0015012">
    <property type="term" value="P:heparan sulfate proteoglycan biosynthetic process"/>
    <property type="evidence" value="ECO:0007669"/>
    <property type="project" value="UniProtKB-UniPathway"/>
</dbReference>
<evidence type="ECO:0000256" key="8">
    <source>
        <dbReference type="ARBA" id="ARBA00022801"/>
    </source>
</evidence>
<feature type="binding site" evidence="17">
    <location>
        <begin position="684"/>
        <end position="688"/>
    </location>
    <ligand>
        <name>3'-phosphoadenylyl sulfate</name>
        <dbReference type="ChEBI" id="CHEBI:58339"/>
    </ligand>
</feature>
<evidence type="ECO:0000256" key="11">
    <source>
        <dbReference type="ARBA" id="ARBA00023034"/>
    </source>
</evidence>
<dbReference type="Pfam" id="PF00685">
    <property type="entry name" value="Sulfotransfer_1"/>
    <property type="match status" value="1"/>
</dbReference>
<gene>
    <name evidence="22" type="ORF">KP79_PYT05800</name>
</gene>
<dbReference type="Pfam" id="PF25119">
    <property type="entry name" value="HSNSD_N"/>
    <property type="match status" value="1"/>
</dbReference>
<feature type="domain" description="Heparan sulfate-N-deacetylase N-terminal" evidence="21">
    <location>
        <begin position="1"/>
        <end position="153"/>
    </location>
</feature>
<keyword evidence="12" id="KW-0472">Membrane</keyword>
<feature type="binding site" evidence="17">
    <location>
        <position position="563"/>
    </location>
    <ligand>
        <name>3'-phosphoadenylyl sulfate</name>
        <dbReference type="ChEBI" id="CHEBI:58339"/>
    </ligand>
</feature>
<feature type="disulfide bond" evidence="18">
    <location>
        <begin position="669"/>
        <end position="679"/>
    </location>
</feature>
<dbReference type="OrthoDB" id="8958249at2759"/>
<feature type="active site" description="For sulfotransferase activity" evidence="16">
    <location>
        <position position="465"/>
    </location>
</feature>
<evidence type="ECO:0000313" key="23">
    <source>
        <dbReference type="Proteomes" id="UP000242188"/>
    </source>
</evidence>
<evidence type="ECO:0000256" key="17">
    <source>
        <dbReference type="PIRSR" id="PIRSR637359-2"/>
    </source>
</evidence>
<dbReference type="GO" id="GO:0016787">
    <property type="term" value="F:hydrolase activity"/>
    <property type="evidence" value="ECO:0007669"/>
    <property type="project" value="UniProtKB-KW"/>
</dbReference>
<keyword evidence="23" id="KW-1185">Reference proteome</keyword>
<dbReference type="UniPathway" id="UPA00756"/>
<dbReference type="Pfam" id="PF12062">
    <property type="entry name" value="HSNSD-CE"/>
    <property type="match status" value="1"/>
</dbReference>
<keyword evidence="11" id="KW-0333">Golgi apparatus</keyword>
<dbReference type="EMBL" id="NEDP02002058">
    <property type="protein sequence ID" value="OWF51873.1"/>
    <property type="molecule type" value="Genomic_DNA"/>
</dbReference>
<accession>A0A210QSY7</accession>
<sequence length="731" mass="86403">MDNWNRQLIDKYCRDYKVGMIIFVHSVDEYGIDREKVPGFPLILRYNMALKDYTLNLFSDIWRITRPGEIWEGTLQQDDWTVFDFNHSTYEPLAYAKAAPPPFLDAGYVMDNRTLVSVLQDRGTFDGIQKVFFGNGLKFWLHIPVLLDVLSYLSHGKLSLPLERHIQIDVDDIFVGITGTRMTPVDVEAVVQAQERLQQQVQGFKFNLGFSGWFYQHGNSQENEGDSKILEHRHKFWWFGHMWRHEQAHKFTQDHLERSMLLNYQFAKNHDIPIYQQYAVAPHHSGVYPVHEPLYQSWKNVWDIRVTSTEEYPRLYPAWRRRGFIHKGIMVLPRQTCGLFTHTLFLDKYPGGRHHLDNSIQGGELFQTFLFNPINIYMTHMGNYANDRLALYTFESVIKFVQCWTNLQLKQVPPLELGIKYFEMYPEERDPLWQNPCLYKRHLAIWSTNKSCDRLPKFLVIGPQKTGTTALYTFLSLHPAILSNYNSPDTFEEVQFFNGNNYYKGIDWYMEFFPIPPNATSDFLFEKSATYFDNELVPMRAHGLIPKAKLICILIHPAKRAYSWYQHIRAHNDPIALNYTFLEVVTADDSAPRKLRDLKNRCLAPGIYVQHLSRWLDYFPARQLFIIDGEWLKSHPVAVMHNVQRFLHIEPHYNYSQLIRFDPKKGFYCQILSEDKNKCLGRGKGRLYPNMSKEVTDYLRQFYRKHNVALSKFLKKNQYRIPDWLEEELSH</sequence>
<reference evidence="22 23" key="1">
    <citation type="journal article" date="2017" name="Nat. Ecol. Evol.">
        <title>Scallop genome provides insights into evolution of bilaterian karyotype and development.</title>
        <authorList>
            <person name="Wang S."/>
            <person name="Zhang J."/>
            <person name="Jiao W."/>
            <person name="Li J."/>
            <person name="Xun X."/>
            <person name="Sun Y."/>
            <person name="Guo X."/>
            <person name="Huan P."/>
            <person name="Dong B."/>
            <person name="Zhang L."/>
            <person name="Hu X."/>
            <person name="Sun X."/>
            <person name="Wang J."/>
            <person name="Zhao C."/>
            <person name="Wang Y."/>
            <person name="Wang D."/>
            <person name="Huang X."/>
            <person name="Wang R."/>
            <person name="Lv J."/>
            <person name="Li Y."/>
            <person name="Zhang Z."/>
            <person name="Liu B."/>
            <person name="Lu W."/>
            <person name="Hui Y."/>
            <person name="Liang J."/>
            <person name="Zhou Z."/>
            <person name="Hou R."/>
            <person name="Li X."/>
            <person name="Liu Y."/>
            <person name="Li H."/>
            <person name="Ning X."/>
            <person name="Lin Y."/>
            <person name="Zhao L."/>
            <person name="Xing Q."/>
            <person name="Dou J."/>
            <person name="Li Y."/>
            <person name="Mao J."/>
            <person name="Guo H."/>
            <person name="Dou H."/>
            <person name="Li T."/>
            <person name="Mu C."/>
            <person name="Jiang W."/>
            <person name="Fu Q."/>
            <person name="Fu X."/>
            <person name="Miao Y."/>
            <person name="Liu J."/>
            <person name="Yu Q."/>
            <person name="Li R."/>
            <person name="Liao H."/>
            <person name="Li X."/>
            <person name="Kong Y."/>
            <person name="Jiang Z."/>
            <person name="Chourrout D."/>
            <person name="Li R."/>
            <person name="Bao Z."/>
        </authorList>
    </citation>
    <scope>NUCLEOTIDE SEQUENCE [LARGE SCALE GENOMIC DNA]</scope>
    <source>
        <strain evidence="22 23">PY_sf001</strain>
    </source>
</reference>
<keyword evidence="9" id="KW-0735">Signal-anchor</keyword>
<proteinExistence type="inferred from homology"/>
<keyword evidence="6 22" id="KW-0808">Transferase</keyword>
<evidence type="ECO:0000256" key="2">
    <source>
        <dbReference type="ARBA" id="ARBA00004841"/>
    </source>
</evidence>
<comment type="pathway">
    <text evidence="3">Glycan metabolism; heparan sulfate biosynthesis.</text>
</comment>
<organism evidence="22 23">
    <name type="scientific">Mizuhopecten yessoensis</name>
    <name type="common">Japanese scallop</name>
    <name type="synonym">Patinopecten yessoensis</name>
    <dbReference type="NCBI Taxonomy" id="6573"/>
    <lineage>
        <taxon>Eukaryota</taxon>
        <taxon>Metazoa</taxon>
        <taxon>Spiralia</taxon>
        <taxon>Lophotrochozoa</taxon>
        <taxon>Mollusca</taxon>
        <taxon>Bivalvia</taxon>
        <taxon>Autobranchia</taxon>
        <taxon>Pteriomorphia</taxon>
        <taxon>Pectinida</taxon>
        <taxon>Pectinoidea</taxon>
        <taxon>Pectinidae</taxon>
        <taxon>Mizuhopecten</taxon>
    </lineage>
</organism>
<dbReference type="GO" id="GO:0000139">
    <property type="term" value="C:Golgi membrane"/>
    <property type="evidence" value="ECO:0007669"/>
    <property type="project" value="UniProtKB-SubCell"/>
</dbReference>
<dbReference type="InterPro" id="IPR056793">
    <property type="entry name" value="HSNSD_N"/>
</dbReference>
<feature type="domain" description="Sulfotransferase" evidence="19">
    <location>
        <begin position="456"/>
        <end position="706"/>
    </location>
</feature>
<dbReference type="AlphaFoldDB" id="A0A210QSY7"/>